<keyword evidence="2" id="KW-0964">Secreted</keyword>
<proteinExistence type="predicted"/>
<feature type="compositionally biased region" description="Low complexity" evidence="5">
    <location>
        <begin position="1061"/>
        <end position="1079"/>
    </location>
</feature>
<dbReference type="Gene3D" id="2.60.40.4300">
    <property type="match status" value="8"/>
</dbReference>
<sequence length="2178" mass="232718">MGKRINTKEQRHYSIRKVSGKAVSVFIGATIFSIALGAGVPVSEVHAATDSTAVTASNTANSQKSSSNDTSVAAESSDASAASKSSSSEATTSSTSTNNADAKSSDQKSAASTSESKTAASSTSSSADSTNKANVASESSEKTASSSASEQKTSSAASSSSQASANTTSESTQSNDSQEEKATNSSANETNNTVDVSNLKNMAEASQLKAAALESNDSSSSKNSITPDVTFTESANNVKTDFISSDYYIYGAFHENNPAGHGPDWYLTVKSDGSEPGTIYVFEKGNATPTKLVKGADMKLFLSGDTLVNYGDSYLISSANKGDKTEENFKDMVPQNGQMVETGDWVAVLNDFNPVLGKVSIQYRDVDTDKEIPGVDPTVYDKMTGTNYSVGAAPTIPGYSYVKTEGATQGTVSNFNFSTIGDTKVIHFVPYSLGTKDIYAEYTYLGWGPTGYGRFEANVKINYYNGTTQTLGPYELGVDDSTNAINVETPFDGKILLTGVNQRYNGDVIFYYKKDESQVGNVTVNYIDLDANNKVLESKSLSGDYGTQINYSTADTIKSLENKGYKLVADGFNQDGQDFSDSNNGKVYEVTFKHATTTITPDNPQTPDTPINPNDPDSPKYTSDQTNVSKDVKQTVHYTGAGDQTPADNVKTGTITRTVTIDKVTGETISSTPWTSNEFPSVDTPEVSGYTPDKTVAGGFTATYDNPEETFTVTYTKNPDVIETTTESKTVKRTIEYIDKKTGKAIPASLAKPVEQDVTLKRTVSNNKTTGKVTYGDWTVESGSWDEVDSPDLTNYGYTAPDKASVAAEVVNGNTENSDVKVYYDHATTTVTPDNPQNPNTPINPNDPNSPKYTSDQTTVTKDVKQTVHYTGAGDQTPADNVKTGTITRTVTIDKVTGETISSTPWTTNEFSSVDTPAVSGYTPDKTVAGGFTATYDNPEQTFTVTYIKNSDDVDTKTESKTVKRTIEYLDKQTGEAIPSKLAKPVEQDVILTRTVSTNKTTGKVTYGDWSVESGSWNKVDSPDLTNYGYTAPDKASVAAVTVDGNTENSDVKVYYDHATTTVTPDNPKNPNTPINPNNPDGPKYTSDQTDVTRDASQTVHYTGAGDKTPADKVQTQKDAFTRTVTIDKVTGETISSTPWTGTKTFGTENTPVVDGYHADKKVAGGLTATPENPNVEDTVTYAANGKIIPVDPNGNKIPNVPNPTYPTDPTDPTKVTPDEPVPNIPGYTPEVPTVTPSDPGKDTPVVYYASPAAIVNFIDEDYVNAQGEKVPTQIGTSGGLTGKIGETIIYSGYNAKLQSYLDKGYVLDKSEYPTKDVYDNDDKTLQTFNVYLKHGTTTVTPDNPQNPNTPINPNNPDGPKYTEDQTDVTRDASQTVHYTGAGDNTPSDNVQTQKNAFTRTVTVDKVTGKTISTTPWTGSKTFGSVDTPVVDGYHADKKVAGGLTATPENPNVTNTVTYTTNGKIVPVDPNGNKIPDAPTPTYPTDPTDPTKVTPDEPVPNIPGYTPETPTVTPSNPGEDTPVVYNKKDSSLTVKYVDQDNNDAVLETKDLSGKYGDKITYTTADTIKSLEDKGYELVSDGYTGKVGSEFGDSNNGQTYVVVFKHGTTTVTPDNPKNPNTPINPNNPDGPKYTEDQTDVTRDASQTVHYTGAGDNTPSDNVQTQKNAFTRTVTVDKVTGKTISTTPWTGSKTFGSVDTPVVDGYHADKKVAGGLTATPENPNVTDTVTYTTNGKIVPVDPNGNKIPDAPTPTYPTDPTDPTKVTPDEPVPNIPGYTPETPTVTPSNPGEDTPVVYNKKDSSLTVKYVDQDNNDAVLETKDLSGKYGDKITYTTADTIKSLEDKGYELVSDGYTGKVGSEFGDSNNGQTYVVVFKHGTTTVTPDNPKNPNTPINPNNPDGPKYTEDQTDVTRDASQTVHYTGAGDNTPSDNVQTQKNAFTRTVTVDKVTGKTISTTPWTGSKTFGNVSVPVVNGYHSDKKVAGGLTATPENPNVTDTVTYTTNGKIIPVDPNGNKIPNAPTPTYPTDPNDPTKVTPDEPVPDIPGYTPSTPTVTPENPGKDTTVVYTKKPGKETDNVTPEKPSKPSTPSTPSKPNTGKTVENVTPKTPETPNKSKKTVVKEVSDVKAEPAKQVAQTNNNSSELPQTGENEKTAWSVAGVLLAGAAFLFGLADTRKRKRH</sequence>
<feature type="region of interest" description="Disordered" evidence="5">
    <location>
        <begin position="829"/>
        <end position="857"/>
    </location>
</feature>
<protein>
    <recommendedName>
        <fullName evidence="7">Gram-positive cocci surface proteins LPxTG domain-containing protein</fullName>
    </recommendedName>
</protein>
<evidence type="ECO:0000256" key="4">
    <source>
        <dbReference type="ARBA" id="ARBA00023088"/>
    </source>
</evidence>
<feature type="region of interest" description="Disordered" evidence="5">
    <location>
        <begin position="1221"/>
        <end position="1240"/>
    </location>
</feature>
<feature type="compositionally biased region" description="Low complexity" evidence="5">
    <location>
        <begin position="70"/>
        <end position="175"/>
    </location>
</feature>
<feature type="compositionally biased region" description="Polar residues" evidence="5">
    <location>
        <begin position="54"/>
        <end position="69"/>
    </location>
</feature>
<feature type="compositionally biased region" description="Polar residues" evidence="5">
    <location>
        <begin position="2100"/>
        <end position="2110"/>
    </location>
</feature>
<dbReference type="InterPro" id="IPR041558">
    <property type="entry name" value="MucBP_2"/>
</dbReference>
<gene>
    <name evidence="8" type="ORF">LCB40_01690</name>
</gene>
<organism evidence="8 9">
    <name type="scientific">Lactobacillus corticis</name>
    <dbReference type="NCBI Taxonomy" id="2201249"/>
    <lineage>
        <taxon>Bacteria</taxon>
        <taxon>Bacillati</taxon>
        <taxon>Bacillota</taxon>
        <taxon>Bacilli</taxon>
        <taxon>Lactobacillales</taxon>
        <taxon>Lactobacillaceae</taxon>
        <taxon>Lactobacillus</taxon>
    </lineage>
</organism>
<feature type="region of interest" description="Disordered" evidence="5">
    <location>
        <begin position="54"/>
        <end position="195"/>
    </location>
</feature>
<dbReference type="EMBL" id="BMAY01000001">
    <property type="protein sequence ID" value="GFZ26289.1"/>
    <property type="molecule type" value="Genomic_DNA"/>
</dbReference>
<feature type="region of interest" description="Disordered" evidence="5">
    <location>
        <begin position="2003"/>
        <end position="2148"/>
    </location>
</feature>
<evidence type="ECO:0000256" key="6">
    <source>
        <dbReference type="SAM" id="Phobius"/>
    </source>
</evidence>
<feature type="region of interest" description="Disordered" evidence="5">
    <location>
        <begin position="597"/>
        <end position="628"/>
    </location>
</feature>
<dbReference type="InterPro" id="IPR041495">
    <property type="entry name" value="Mub_B2"/>
</dbReference>
<feature type="compositionally biased region" description="Low complexity" evidence="5">
    <location>
        <begin position="1337"/>
        <end position="1356"/>
    </location>
</feature>
<feature type="compositionally biased region" description="Low complexity" evidence="5">
    <location>
        <begin position="215"/>
        <end position="224"/>
    </location>
</feature>
<evidence type="ECO:0000256" key="5">
    <source>
        <dbReference type="SAM" id="MobiDB-lite"/>
    </source>
</evidence>
<feature type="region of interest" description="Disordered" evidence="5">
    <location>
        <begin position="209"/>
        <end position="228"/>
    </location>
</feature>
<feature type="compositionally biased region" description="Low complexity" evidence="5">
    <location>
        <begin position="183"/>
        <end position="193"/>
    </location>
</feature>
<feature type="compositionally biased region" description="Low complexity" evidence="5">
    <location>
        <begin position="1607"/>
        <end position="1626"/>
    </location>
</feature>
<feature type="region of interest" description="Disordered" evidence="5">
    <location>
        <begin position="1877"/>
        <end position="1908"/>
    </location>
</feature>
<dbReference type="InterPro" id="IPR019931">
    <property type="entry name" value="LPXTG_anchor"/>
</dbReference>
<evidence type="ECO:0000256" key="1">
    <source>
        <dbReference type="ARBA" id="ARBA00022512"/>
    </source>
</evidence>
<name>A0A916QFY5_9LACO</name>
<evidence type="ECO:0000313" key="8">
    <source>
        <dbReference type="EMBL" id="GFZ26289.1"/>
    </source>
</evidence>
<dbReference type="Pfam" id="PF17965">
    <property type="entry name" value="MucBP_2"/>
    <property type="match status" value="4"/>
</dbReference>
<feature type="compositionally biased region" description="Low complexity" evidence="5">
    <location>
        <begin position="2083"/>
        <end position="2098"/>
    </location>
</feature>
<feature type="region of interest" description="Disordered" evidence="5">
    <location>
        <begin position="1463"/>
        <end position="1493"/>
    </location>
</feature>
<evidence type="ECO:0000313" key="9">
    <source>
        <dbReference type="Proteomes" id="UP000677218"/>
    </source>
</evidence>
<keyword evidence="9" id="KW-1185">Reference proteome</keyword>
<feature type="compositionally biased region" description="Polar residues" evidence="5">
    <location>
        <begin position="2132"/>
        <end position="2146"/>
    </location>
</feature>
<dbReference type="NCBIfam" id="TIGR01167">
    <property type="entry name" value="LPXTG_anchor"/>
    <property type="match status" value="1"/>
</dbReference>
<evidence type="ECO:0000256" key="3">
    <source>
        <dbReference type="ARBA" id="ARBA00022729"/>
    </source>
</evidence>
<dbReference type="RefSeq" id="WP_212779996.1">
    <property type="nucleotide sequence ID" value="NZ_BMAY01000001.1"/>
</dbReference>
<evidence type="ECO:0000256" key="2">
    <source>
        <dbReference type="ARBA" id="ARBA00022525"/>
    </source>
</evidence>
<keyword evidence="3" id="KW-0732">Signal</keyword>
<dbReference type="Pfam" id="PF17966">
    <property type="entry name" value="Muc_B2"/>
    <property type="match status" value="8"/>
</dbReference>
<keyword evidence="6" id="KW-1133">Transmembrane helix</keyword>
<keyword evidence="1" id="KW-0134">Cell wall</keyword>
<feature type="region of interest" description="Disordered" evidence="5">
    <location>
        <begin position="671"/>
        <end position="690"/>
    </location>
</feature>
<evidence type="ECO:0000259" key="7">
    <source>
        <dbReference type="PROSITE" id="PS50847"/>
    </source>
</evidence>
<accession>A0A916QFY5</accession>
<keyword evidence="6" id="KW-0472">Membrane</keyword>
<dbReference type="Pfam" id="PF00746">
    <property type="entry name" value="Gram_pos_anchor"/>
    <property type="match status" value="1"/>
</dbReference>
<feature type="compositionally biased region" description="Low complexity" evidence="5">
    <location>
        <begin position="597"/>
        <end position="615"/>
    </location>
</feature>
<feature type="region of interest" description="Disordered" evidence="5">
    <location>
        <begin position="1336"/>
        <end position="1368"/>
    </location>
</feature>
<comment type="caution">
    <text evidence="8">The sequence shown here is derived from an EMBL/GenBank/DDBJ whole genome shotgun (WGS) entry which is preliminary data.</text>
</comment>
<feature type="region of interest" description="Disordered" evidence="5">
    <location>
        <begin position="1607"/>
        <end position="1638"/>
    </location>
</feature>
<dbReference type="Proteomes" id="UP000677218">
    <property type="component" value="Unassembled WGS sequence"/>
</dbReference>
<feature type="transmembrane region" description="Helical" evidence="6">
    <location>
        <begin position="21"/>
        <end position="42"/>
    </location>
</feature>
<keyword evidence="4" id="KW-0572">Peptidoglycan-anchor</keyword>
<feature type="region of interest" description="Disordered" evidence="5">
    <location>
        <begin position="1733"/>
        <end position="1763"/>
    </location>
</feature>
<feature type="region of interest" description="Disordered" evidence="5">
    <location>
        <begin position="1061"/>
        <end position="1092"/>
    </location>
</feature>
<reference evidence="8" key="1">
    <citation type="submission" date="2020-08" db="EMBL/GenBank/DDBJ databases">
        <title>Taxonomic study for Lactobacillus species isolated from hardwood bark.</title>
        <authorList>
            <person name="Tohno M."/>
            <person name="Tanizawa Y."/>
        </authorList>
    </citation>
    <scope>NUCLEOTIDE SEQUENCE</scope>
    <source>
        <strain evidence="8">B40</strain>
    </source>
</reference>
<dbReference type="PROSITE" id="PS50847">
    <property type="entry name" value="GRAM_POS_ANCHORING"/>
    <property type="match status" value="1"/>
</dbReference>
<feature type="compositionally biased region" description="Low complexity" evidence="5">
    <location>
        <begin position="1877"/>
        <end position="1896"/>
    </location>
</feature>
<feature type="domain" description="Gram-positive cocci surface proteins LPxTG" evidence="7">
    <location>
        <begin position="2142"/>
        <end position="2178"/>
    </location>
</feature>
<feature type="compositionally biased region" description="Low complexity" evidence="5">
    <location>
        <begin position="829"/>
        <end position="849"/>
    </location>
</feature>
<feature type="compositionally biased region" description="Basic and acidic residues" evidence="5">
    <location>
        <begin position="2117"/>
        <end position="2128"/>
    </location>
</feature>
<dbReference type="Gene3D" id="3.10.20.470">
    <property type="match status" value="4"/>
</dbReference>
<keyword evidence="6" id="KW-0812">Transmembrane</keyword>
<feature type="transmembrane region" description="Helical" evidence="6">
    <location>
        <begin position="2152"/>
        <end position="2170"/>
    </location>
</feature>